<protein>
    <recommendedName>
        <fullName evidence="2">Putative 4-hydroxy-4-methyl-2-oxoglutarate aldolase</fullName>
    </recommendedName>
    <alternativeName>
        <fullName evidence="3">Regulator of ribonuclease activity homolog</fullName>
    </alternativeName>
    <alternativeName>
        <fullName evidence="4">RraA-like protein</fullName>
    </alternativeName>
</protein>
<evidence type="ECO:0000256" key="1">
    <source>
        <dbReference type="ARBA" id="ARBA00001968"/>
    </source>
</evidence>
<evidence type="ECO:0000313" key="7">
    <source>
        <dbReference type="Proteomes" id="UP000319014"/>
    </source>
</evidence>
<evidence type="ECO:0000256" key="5">
    <source>
        <dbReference type="PIRSR" id="PIRSR605493-1"/>
    </source>
</evidence>
<keyword evidence="5" id="KW-0479">Metal-binding</keyword>
<dbReference type="AlphaFoldDB" id="A0A521F2Y4"/>
<name>A0A521F2Y4_9RHOB</name>
<dbReference type="Gene3D" id="3.50.30.40">
    <property type="entry name" value="Ribonuclease E inhibitor RraA/RraA-like"/>
    <property type="match status" value="1"/>
</dbReference>
<evidence type="ECO:0000313" key="6">
    <source>
        <dbReference type="EMBL" id="SMO89870.1"/>
    </source>
</evidence>
<dbReference type="NCBIfam" id="NF004850">
    <property type="entry name" value="PRK06201.1"/>
    <property type="match status" value="1"/>
</dbReference>
<dbReference type="SUPFAM" id="SSF89562">
    <property type="entry name" value="RraA-like"/>
    <property type="match status" value="1"/>
</dbReference>
<feature type="binding site" evidence="5">
    <location>
        <position position="121"/>
    </location>
    <ligand>
        <name>substrate</name>
    </ligand>
</feature>
<keyword evidence="5" id="KW-0460">Magnesium</keyword>
<dbReference type="PANTHER" id="PTHR33254:SF4">
    <property type="entry name" value="4-HYDROXY-4-METHYL-2-OXOGLUTARATE ALDOLASE 3-RELATED"/>
    <property type="match status" value="1"/>
</dbReference>
<organism evidence="6 7">
    <name type="scientific">Paracoccus laeviglucosivorans</name>
    <dbReference type="NCBI Taxonomy" id="1197861"/>
    <lineage>
        <taxon>Bacteria</taxon>
        <taxon>Pseudomonadati</taxon>
        <taxon>Pseudomonadota</taxon>
        <taxon>Alphaproteobacteria</taxon>
        <taxon>Rhodobacterales</taxon>
        <taxon>Paracoccaceae</taxon>
        <taxon>Paracoccus</taxon>
    </lineage>
</organism>
<feature type="binding site" evidence="5">
    <location>
        <position position="122"/>
    </location>
    <ligand>
        <name>Mg(2+)</name>
        <dbReference type="ChEBI" id="CHEBI:18420"/>
    </ligand>
</feature>
<evidence type="ECO:0000256" key="3">
    <source>
        <dbReference type="ARBA" id="ARBA00029596"/>
    </source>
</evidence>
<dbReference type="RefSeq" id="WP_142664196.1">
    <property type="nucleotide sequence ID" value="NZ_FXTK01000017.1"/>
</dbReference>
<dbReference type="Pfam" id="PF03737">
    <property type="entry name" value="RraA-like"/>
    <property type="match status" value="1"/>
</dbReference>
<keyword evidence="7" id="KW-1185">Reference proteome</keyword>
<dbReference type="PANTHER" id="PTHR33254">
    <property type="entry name" value="4-HYDROXY-4-METHYL-2-OXOGLUTARATE ALDOLASE 3-RELATED"/>
    <property type="match status" value="1"/>
</dbReference>
<reference evidence="6 7" key="1">
    <citation type="submission" date="2017-05" db="EMBL/GenBank/DDBJ databases">
        <authorList>
            <person name="Varghese N."/>
            <person name="Submissions S."/>
        </authorList>
    </citation>
    <scope>NUCLEOTIDE SEQUENCE [LARGE SCALE GENOMIC DNA]</scope>
    <source>
        <strain evidence="6 7">DSM 100094</strain>
    </source>
</reference>
<dbReference type="CDD" id="cd16841">
    <property type="entry name" value="RraA_family"/>
    <property type="match status" value="1"/>
</dbReference>
<dbReference type="GO" id="GO:0046872">
    <property type="term" value="F:metal ion binding"/>
    <property type="evidence" value="ECO:0007669"/>
    <property type="project" value="UniProtKB-KW"/>
</dbReference>
<evidence type="ECO:0000256" key="2">
    <source>
        <dbReference type="ARBA" id="ARBA00016549"/>
    </source>
</evidence>
<accession>A0A521F2Y4</accession>
<feature type="binding site" evidence="5">
    <location>
        <begin position="99"/>
        <end position="102"/>
    </location>
    <ligand>
        <name>substrate</name>
    </ligand>
</feature>
<sequence>MQKIGFRIAQRPDHRTSSEVLEAYRKLGVAQVTDCMGRLYGSVGLTPLNGPGLRVAGIALTVKTRPGDNLLIHQAIDMAQPGDIIVVDGGGCVANALVGELMMMQSMKRGVTGFVIDGAVRDAEAFDAAGFACFARGVSHRGPFKDGPGEINVPVSVGGLVVQPGDVVLGDCDGVVAIPASHAEDLLQLAQAKAQAEARGMERIKAGTYEKPWQAAALARLEKDYK</sequence>
<dbReference type="Proteomes" id="UP000319014">
    <property type="component" value="Unassembled WGS sequence"/>
</dbReference>
<dbReference type="OrthoDB" id="9812532at2"/>
<dbReference type="InterPro" id="IPR005493">
    <property type="entry name" value="RraA/RraA-like"/>
</dbReference>
<dbReference type="InterPro" id="IPR036704">
    <property type="entry name" value="RraA/RraA-like_sf"/>
</dbReference>
<comment type="cofactor">
    <cofactor evidence="5">
        <name>Mg(2+)</name>
        <dbReference type="ChEBI" id="CHEBI:18420"/>
    </cofactor>
</comment>
<proteinExistence type="predicted"/>
<evidence type="ECO:0000256" key="4">
    <source>
        <dbReference type="ARBA" id="ARBA00030169"/>
    </source>
</evidence>
<dbReference type="EMBL" id="FXTK01000017">
    <property type="protein sequence ID" value="SMO89870.1"/>
    <property type="molecule type" value="Genomic_DNA"/>
</dbReference>
<comment type="cofactor">
    <cofactor evidence="1">
        <name>a divalent metal cation</name>
        <dbReference type="ChEBI" id="CHEBI:60240"/>
    </cofactor>
</comment>
<gene>
    <name evidence="6" type="ORF">SAMN06265221_11747</name>
</gene>